<feature type="region of interest" description="Disordered" evidence="5">
    <location>
        <begin position="76"/>
        <end position="132"/>
    </location>
</feature>
<keyword evidence="8" id="KW-1185">Reference proteome</keyword>
<evidence type="ECO:0000313" key="7">
    <source>
        <dbReference type="EMBL" id="RCK56196.1"/>
    </source>
</evidence>
<evidence type="ECO:0000256" key="1">
    <source>
        <dbReference type="ARBA" id="ARBA00004123"/>
    </source>
</evidence>
<dbReference type="SUPFAM" id="SSF52540">
    <property type="entry name" value="P-loop containing nucleoside triphosphate hydrolases"/>
    <property type="match status" value="2"/>
</dbReference>
<feature type="region of interest" description="Disordered" evidence="5">
    <location>
        <begin position="176"/>
        <end position="195"/>
    </location>
</feature>
<organism evidence="7 8">
    <name type="scientific">Candida viswanathii</name>
    <dbReference type="NCBI Taxonomy" id="5486"/>
    <lineage>
        <taxon>Eukaryota</taxon>
        <taxon>Fungi</taxon>
        <taxon>Dikarya</taxon>
        <taxon>Ascomycota</taxon>
        <taxon>Saccharomycotina</taxon>
        <taxon>Pichiomycetes</taxon>
        <taxon>Debaryomycetaceae</taxon>
        <taxon>Candida/Lodderomyces clade</taxon>
        <taxon>Candida</taxon>
    </lineage>
</organism>
<dbReference type="GO" id="GO:0005525">
    <property type="term" value="F:GTP binding"/>
    <property type="evidence" value="ECO:0007669"/>
    <property type="project" value="UniProtKB-KW"/>
</dbReference>
<keyword evidence="4" id="KW-0539">Nucleus</keyword>
<dbReference type="Pfam" id="PF08701">
    <property type="entry name" value="GN3L_Grn1"/>
    <property type="match status" value="1"/>
</dbReference>
<evidence type="ECO:0000256" key="5">
    <source>
        <dbReference type="SAM" id="MobiDB-lite"/>
    </source>
</evidence>
<feature type="compositionally biased region" description="Basic residues" evidence="5">
    <location>
        <begin position="97"/>
        <end position="110"/>
    </location>
</feature>
<accession>A0A367XRC6</accession>
<feature type="domain" description="Guanine nucleotide-binding protein-like 3 N-terminal" evidence="6">
    <location>
        <begin position="89"/>
        <end position="155"/>
    </location>
</feature>
<dbReference type="InterPro" id="IPR027417">
    <property type="entry name" value="P-loop_NTPase"/>
</dbReference>
<protein>
    <submittedName>
        <fullName evidence="7">Nuclear GTP-binding protein NUG1</fullName>
    </submittedName>
</protein>
<comment type="subcellular location">
    <subcellularLocation>
        <location evidence="1">Nucleus</location>
    </subcellularLocation>
</comment>
<proteinExistence type="predicted"/>
<name>A0A367XRC6_9ASCO</name>
<dbReference type="PANTHER" id="PTHR11089:SF30">
    <property type="entry name" value="GUANINE NUCLEOTIDE-BINDING PROTEIN-LIKE 3 HOMOLOG"/>
    <property type="match status" value="1"/>
</dbReference>
<dbReference type="InterPro" id="IPR050755">
    <property type="entry name" value="TRAFAC_YlqF/YawG_RiboMat"/>
</dbReference>
<dbReference type="AlphaFoldDB" id="A0A367XRC6"/>
<feature type="compositionally biased region" description="Acidic residues" evidence="5">
    <location>
        <begin position="183"/>
        <end position="195"/>
    </location>
</feature>
<dbReference type="Proteomes" id="UP000253472">
    <property type="component" value="Unassembled WGS sequence"/>
</dbReference>
<dbReference type="EMBL" id="QLNQ01000029">
    <property type="protein sequence ID" value="RCK56196.1"/>
    <property type="molecule type" value="Genomic_DNA"/>
</dbReference>
<evidence type="ECO:0000256" key="2">
    <source>
        <dbReference type="ARBA" id="ARBA00022741"/>
    </source>
</evidence>
<evidence type="ECO:0000313" key="8">
    <source>
        <dbReference type="Proteomes" id="UP000253472"/>
    </source>
</evidence>
<dbReference type="STRING" id="5486.A0A367XRC6"/>
<dbReference type="InterPro" id="IPR023179">
    <property type="entry name" value="GTP-bd_ortho_bundle_sf"/>
</dbReference>
<dbReference type="GO" id="GO:0005730">
    <property type="term" value="C:nucleolus"/>
    <property type="evidence" value="ECO:0007669"/>
    <property type="project" value="TreeGrafter"/>
</dbReference>
<reference evidence="7 8" key="1">
    <citation type="submission" date="2018-06" db="EMBL/GenBank/DDBJ databases">
        <title>Whole genome sequencing of Candida tropicalis (genome annotated by CSBL at Korea University).</title>
        <authorList>
            <person name="Ahn J."/>
        </authorList>
    </citation>
    <scope>NUCLEOTIDE SEQUENCE [LARGE SCALE GENOMIC DNA]</scope>
    <source>
        <strain evidence="7 8">ATCC 20962</strain>
    </source>
</reference>
<dbReference type="OrthoDB" id="10266128at2759"/>
<keyword evidence="3" id="KW-0342">GTP-binding</keyword>
<evidence type="ECO:0000256" key="4">
    <source>
        <dbReference type="ARBA" id="ARBA00023242"/>
    </source>
</evidence>
<evidence type="ECO:0000256" key="3">
    <source>
        <dbReference type="ARBA" id="ARBA00023134"/>
    </source>
</evidence>
<dbReference type="PANTHER" id="PTHR11089">
    <property type="entry name" value="GTP-BINDING PROTEIN-RELATED"/>
    <property type="match status" value="1"/>
</dbReference>
<keyword evidence="2" id="KW-0547">Nucleotide-binding</keyword>
<evidence type="ECO:0000259" key="6">
    <source>
        <dbReference type="Pfam" id="PF08701"/>
    </source>
</evidence>
<dbReference type="Gene3D" id="1.10.1580.10">
    <property type="match status" value="1"/>
</dbReference>
<sequence>MSVETFSITTDIEDRADLIELFHNMQLINPDAGFKIIEIKNYEGEIDCCISSTQGHLRYTQLINLAGKIVAAKKHNKKVKKPTSKRTTTRMREGIKKKAAAKRRKDKKLSKKDVTWKSRKQKDPGIPASFPYKDKIIKGKKEELKLQRQQEREAALARGEANDGANGLAALLESAQQAAKEYDGEDDNDDDNMADSDEDIEYEISDVEDEKTKIFKTVVDEADVILYVLDARDPEATRSRKVEQAVLQNPGKRLILVLNKVDLIPTNALNQWLNFLKSSFPTVPVKAAPGATNSTSFNKNLTNSMTSDSLLKALKSFAAKSNLKRSIIVGVIGYPNVGKSSIINASQDRQQIEDIGLPGIVFPDEVVNSKKQSKSQQLAKLALLSAIPPKQIDTEMADGLKNYYQLPALPSNDLNEFVKHFLIHIARTKGRLGRGGVPNMESAAMSVLNDWRDGRIIGWTLPKASKSATADAVEDVDIDAPKSSLNKQQWCLVGQEFDLDGLLGDNFGLE</sequence>
<comment type="caution">
    <text evidence="7">The sequence shown here is derived from an EMBL/GenBank/DDBJ whole genome shotgun (WGS) entry which is preliminary data.</text>
</comment>
<dbReference type="InterPro" id="IPR014813">
    <property type="entry name" value="Gnl3_N_dom"/>
</dbReference>
<gene>
    <name evidence="7" type="primary">NUG1</name>
    <name evidence="7" type="ORF">Cantr_05695</name>
</gene>
<dbReference type="Gene3D" id="3.40.50.300">
    <property type="entry name" value="P-loop containing nucleotide triphosphate hydrolases"/>
    <property type="match status" value="1"/>
</dbReference>
<feature type="compositionally biased region" description="Basic residues" evidence="5">
    <location>
        <begin position="76"/>
        <end position="89"/>
    </location>
</feature>